<evidence type="ECO:0008006" key="3">
    <source>
        <dbReference type="Google" id="ProtNLM"/>
    </source>
</evidence>
<name>A0ABQ2NDR3_9ACTN</name>
<gene>
    <name evidence="1" type="ORF">GCM10011584_34380</name>
</gene>
<dbReference type="PROSITE" id="PS51257">
    <property type="entry name" value="PROKAR_LIPOPROTEIN"/>
    <property type="match status" value="1"/>
</dbReference>
<reference evidence="2" key="1">
    <citation type="journal article" date="2019" name="Int. J. Syst. Evol. Microbiol.">
        <title>The Global Catalogue of Microorganisms (GCM) 10K type strain sequencing project: providing services to taxonomists for standard genome sequencing and annotation.</title>
        <authorList>
            <consortium name="The Broad Institute Genomics Platform"/>
            <consortium name="The Broad Institute Genome Sequencing Center for Infectious Disease"/>
            <person name="Wu L."/>
            <person name="Ma J."/>
        </authorList>
    </citation>
    <scope>NUCLEOTIDE SEQUENCE [LARGE SCALE GENOMIC DNA]</scope>
    <source>
        <strain evidence="2">CGMCC 4.7371</strain>
    </source>
</reference>
<proteinExistence type="predicted"/>
<sequence length="137" mass="14408">MDGVKLFAASLFGVIVLTGGCAGDNSAVDAGVSAQRSPTVNPAEYSEQVRQNYAQSCEAAIRAPSTSSTPYGNGKLSRLFGSATPASASMSPACQCPWDWITTHVPFRDFVKWDVAVRSGTSTEVPEWVVDAQVACS</sequence>
<dbReference type="EMBL" id="BMNI01000016">
    <property type="protein sequence ID" value="GGO94106.1"/>
    <property type="molecule type" value="Genomic_DNA"/>
</dbReference>
<comment type="caution">
    <text evidence="1">The sequence shown here is derived from an EMBL/GenBank/DDBJ whole genome shotgun (WGS) entry which is preliminary data.</text>
</comment>
<evidence type="ECO:0000313" key="2">
    <source>
        <dbReference type="Proteomes" id="UP000655410"/>
    </source>
</evidence>
<evidence type="ECO:0000313" key="1">
    <source>
        <dbReference type="EMBL" id="GGO94106.1"/>
    </source>
</evidence>
<keyword evidence="2" id="KW-1185">Reference proteome</keyword>
<protein>
    <recommendedName>
        <fullName evidence="3">Lipoprotein</fullName>
    </recommendedName>
</protein>
<accession>A0ABQ2NDR3</accession>
<dbReference type="Proteomes" id="UP000655410">
    <property type="component" value="Unassembled WGS sequence"/>
</dbReference>
<organism evidence="1 2">
    <name type="scientific">Nocardioides phosphati</name>
    <dbReference type="NCBI Taxonomy" id="1867775"/>
    <lineage>
        <taxon>Bacteria</taxon>
        <taxon>Bacillati</taxon>
        <taxon>Actinomycetota</taxon>
        <taxon>Actinomycetes</taxon>
        <taxon>Propionibacteriales</taxon>
        <taxon>Nocardioidaceae</taxon>
        <taxon>Nocardioides</taxon>
    </lineage>
</organism>